<dbReference type="Pfam" id="PF20772">
    <property type="entry name" value="TACO1_YebC_N"/>
    <property type="match status" value="1"/>
</dbReference>
<evidence type="ECO:0000313" key="9">
    <source>
        <dbReference type="EMBL" id="BDE06133.1"/>
    </source>
</evidence>
<dbReference type="NCBIfam" id="NF009044">
    <property type="entry name" value="PRK12378.1"/>
    <property type="match status" value="1"/>
</dbReference>
<dbReference type="RefSeq" id="WP_317997120.1">
    <property type="nucleotide sequence ID" value="NZ_AP025523.1"/>
</dbReference>
<feature type="domain" description="TACO1/YebC-like second and third" evidence="7">
    <location>
        <begin position="82"/>
        <end position="243"/>
    </location>
</feature>
<dbReference type="InterPro" id="IPR017856">
    <property type="entry name" value="Integrase-like_N"/>
</dbReference>
<keyword evidence="2 6" id="KW-0963">Cytoplasm</keyword>
<evidence type="ECO:0000256" key="5">
    <source>
        <dbReference type="ARBA" id="ARBA00023163"/>
    </source>
</evidence>
<name>A0AAN2C9M2_UNVUL</name>
<keyword evidence="10" id="KW-1185">Reference proteome</keyword>
<dbReference type="Gene3D" id="3.30.70.980">
    <property type="match status" value="2"/>
</dbReference>
<dbReference type="FunFam" id="1.10.10.200:FF:000002">
    <property type="entry name" value="Probable transcriptional regulatory protein CLM62_37755"/>
    <property type="match status" value="1"/>
</dbReference>
<dbReference type="PANTHER" id="PTHR12532:SF6">
    <property type="entry name" value="TRANSCRIPTIONAL REGULATORY PROTEIN YEBC-RELATED"/>
    <property type="match status" value="1"/>
</dbReference>
<evidence type="ECO:0000256" key="6">
    <source>
        <dbReference type="HAMAP-Rule" id="MF_00693"/>
    </source>
</evidence>
<reference evidence="9 10" key="1">
    <citation type="journal article" date="2022" name="ISME Commun">
        <title>Vulcanimicrobium alpinus gen. nov. sp. nov., the first cultivated representative of the candidate phylum 'Eremiobacterota', is a metabolically versatile aerobic anoxygenic phototroph.</title>
        <authorList>
            <person name="Yabe S."/>
            <person name="Muto K."/>
            <person name="Abe K."/>
            <person name="Yokota A."/>
            <person name="Staudigel H."/>
            <person name="Tebo B.M."/>
        </authorList>
    </citation>
    <scope>NUCLEOTIDE SEQUENCE [LARGE SCALE GENOMIC DNA]</scope>
    <source>
        <strain evidence="9 10">WC8-2</strain>
    </source>
</reference>
<evidence type="ECO:0000256" key="2">
    <source>
        <dbReference type="ARBA" id="ARBA00022490"/>
    </source>
</evidence>
<sequence length="254" mass="27083">MSGHSKWHNIKLRKGKVDAQRGALFTKLSKEIILAAKNGSPDPAANYRLKMAVDKARANNMPADNIKRAIARASGAGEKEIEEIRYEGYGPAGVAVIVEAATDNRNRTASELRFLFSRNEGGLGETGSVGWMFASRGIVEVDPGRMDEDALTERALIDGVVDVRASGSAPAGEGAGFEVVTEPQALMAVKDALEAAGITVKSARLVMEATQTTRPGPGDAEKVLGFLDALEEHEDVQNVYSNAEFDEAQLEALA</sequence>
<keyword evidence="3 6" id="KW-0805">Transcription regulation</keyword>
<dbReference type="SUPFAM" id="SSF75625">
    <property type="entry name" value="YebC-like"/>
    <property type="match status" value="1"/>
</dbReference>
<dbReference type="NCBIfam" id="TIGR01033">
    <property type="entry name" value="YebC/PmpR family DNA-binding transcriptional regulator"/>
    <property type="match status" value="1"/>
</dbReference>
<dbReference type="Proteomes" id="UP001317532">
    <property type="component" value="Chromosome"/>
</dbReference>
<comment type="subcellular location">
    <subcellularLocation>
        <location evidence="6">Cytoplasm</location>
    </subcellularLocation>
</comment>
<dbReference type="HAMAP" id="MF_00693">
    <property type="entry name" value="Transcrip_reg_TACO1"/>
    <property type="match status" value="1"/>
</dbReference>
<dbReference type="InterPro" id="IPR029072">
    <property type="entry name" value="YebC-like"/>
</dbReference>
<dbReference type="PANTHER" id="PTHR12532">
    <property type="entry name" value="TRANSLATIONAL ACTIVATOR OF CYTOCHROME C OXIDASE 1"/>
    <property type="match status" value="1"/>
</dbReference>
<dbReference type="EMBL" id="AP025523">
    <property type="protein sequence ID" value="BDE06133.1"/>
    <property type="molecule type" value="Genomic_DNA"/>
</dbReference>
<accession>A0AAN2C9M2</accession>
<dbReference type="Gene3D" id="1.10.10.200">
    <property type="match status" value="1"/>
</dbReference>
<evidence type="ECO:0000259" key="7">
    <source>
        <dbReference type="Pfam" id="PF01709"/>
    </source>
</evidence>
<dbReference type="NCBIfam" id="NF001030">
    <property type="entry name" value="PRK00110.1"/>
    <property type="match status" value="1"/>
</dbReference>
<comment type="similarity">
    <text evidence="1 6">Belongs to the TACO1 family.</text>
</comment>
<proteinExistence type="inferred from homology"/>
<organism evidence="9 10">
    <name type="scientific">Vulcanimicrobium alpinum</name>
    <dbReference type="NCBI Taxonomy" id="3016050"/>
    <lineage>
        <taxon>Bacteria</taxon>
        <taxon>Bacillati</taxon>
        <taxon>Vulcanimicrobiota</taxon>
        <taxon>Vulcanimicrobiia</taxon>
        <taxon>Vulcanimicrobiales</taxon>
        <taxon>Vulcanimicrobiaceae</taxon>
        <taxon>Vulcanimicrobium</taxon>
    </lineage>
</organism>
<dbReference type="InterPro" id="IPR026564">
    <property type="entry name" value="Transcrip_reg_TACO1-like_dom3"/>
</dbReference>
<dbReference type="GO" id="GO:0006355">
    <property type="term" value="P:regulation of DNA-templated transcription"/>
    <property type="evidence" value="ECO:0007669"/>
    <property type="project" value="UniProtKB-UniRule"/>
</dbReference>
<dbReference type="Pfam" id="PF01709">
    <property type="entry name" value="Transcrip_reg"/>
    <property type="match status" value="1"/>
</dbReference>
<keyword evidence="5 6" id="KW-0804">Transcription</keyword>
<dbReference type="InterPro" id="IPR002876">
    <property type="entry name" value="Transcrip_reg_TACO1-like"/>
</dbReference>
<protein>
    <recommendedName>
        <fullName evidence="6">Probable transcriptional regulatory protein WPS_14090</fullName>
    </recommendedName>
</protein>
<dbReference type="KEGG" id="vab:WPS_14090"/>
<dbReference type="InterPro" id="IPR048300">
    <property type="entry name" value="TACO1_YebC-like_2nd/3rd_dom"/>
</dbReference>
<evidence type="ECO:0000256" key="1">
    <source>
        <dbReference type="ARBA" id="ARBA00008724"/>
    </source>
</evidence>
<keyword evidence="4 6" id="KW-0238">DNA-binding</keyword>
<dbReference type="AlphaFoldDB" id="A0AAN2C9M2"/>
<dbReference type="GO" id="GO:0005829">
    <property type="term" value="C:cytosol"/>
    <property type="evidence" value="ECO:0007669"/>
    <property type="project" value="TreeGrafter"/>
</dbReference>
<evidence type="ECO:0000256" key="4">
    <source>
        <dbReference type="ARBA" id="ARBA00023125"/>
    </source>
</evidence>
<evidence type="ECO:0000313" key="10">
    <source>
        <dbReference type="Proteomes" id="UP001317532"/>
    </source>
</evidence>
<feature type="domain" description="TACO1/YebC-like N-terminal" evidence="8">
    <location>
        <begin position="5"/>
        <end position="75"/>
    </location>
</feature>
<evidence type="ECO:0000259" key="8">
    <source>
        <dbReference type="Pfam" id="PF20772"/>
    </source>
</evidence>
<gene>
    <name evidence="9" type="ORF">WPS_14090</name>
</gene>
<evidence type="ECO:0000256" key="3">
    <source>
        <dbReference type="ARBA" id="ARBA00023015"/>
    </source>
</evidence>
<dbReference type="InterPro" id="IPR049083">
    <property type="entry name" value="TACO1_YebC_N"/>
</dbReference>
<dbReference type="GO" id="GO:0003677">
    <property type="term" value="F:DNA binding"/>
    <property type="evidence" value="ECO:0007669"/>
    <property type="project" value="UniProtKB-UniRule"/>
</dbReference>